<evidence type="ECO:0000313" key="1">
    <source>
        <dbReference type="EMBL" id="QBF72717.1"/>
    </source>
</evidence>
<dbReference type="RefSeq" id="WP_004608308.1">
    <property type="nucleotide sequence ID" value="NZ_CP036170.1"/>
</dbReference>
<dbReference type="STRING" id="411468.CLOSCI_03656"/>
<reference evidence="1 2" key="1">
    <citation type="journal article" date="2019" name="Appl. Environ. Microbiol.">
        <title>Clostridium scindens ATCC 35704: integration of nutritional requirements, the complete genome sequence, and global transcriptional responses to bile acids.</title>
        <authorList>
            <person name="Devendran S."/>
            <person name="Shrestha R."/>
            <person name="Alves J.M.P."/>
            <person name="Wolf P.G."/>
            <person name="Ly L."/>
            <person name="Hernandez A.G."/>
            <person name="Mendez-Garcia C."/>
            <person name="Inboden A."/>
            <person name="Wiley J."/>
            <person name="Paul O."/>
            <person name="Allen A."/>
            <person name="Springer E."/>
            <person name="Wright C.L."/>
            <person name="Fields C.J."/>
            <person name="Daniel S.L."/>
            <person name="Ridlon J.M."/>
        </authorList>
    </citation>
    <scope>NUCLEOTIDE SEQUENCE [LARGE SCALE GENOMIC DNA]</scope>
    <source>
        <strain evidence="1 2">ATCC 35704</strain>
    </source>
</reference>
<gene>
    <name evidence="1" type="ORF">HDCHBGLK_00062</name>
</gene>
<keyword evidence="2" id="KW-1185">Reference proteome</keyword>
<evidence type="ECO:0000313" key="2">
    <source>
        <dbReference type="Proteomes" id="UP000289664"/>
    </source>
</evidence>
<accession>B0NJH0</accession>
<dbReference type="Proteomes" id="UP000289664">
    <property type="component" value="Chromosome"/>
</dbReference>
<dbReference type="InterPro" id="IPR012338">
    <property type="entry name" value="Beta-lactam/transpept-like"/>
</dbReference>
<dbReference type="KEGG" id="csci:HDCHBGLK_00062"/>
<dbReference type="AlphaFoldDB" id="B0NJH0"/>
<dbReference type="Gene3D" id="3.40.710.10">
    <property type="entry name" value="DD-peptidase/beta-lactamase superfamily"/>
    <property type="match status" value="1"/>
</dbReference>
<organism evidence="1 2">
    <name type="scientific">Clostridium scindens (strain ATCC 35704 / DSM 5676 / VPI 13733 / 19)</name>
    <dbReference type="NCBI Taxonomy" id="411468"/>
    <lineage>
        <taxon>Bacteria</taxon>
        <taxon>Bacillati</taxon>
        <taxon>Bacillota</taxon>
        <taxon>Clostridia</taxon>
        <taxon>Lachnospirales</taxon>
        <taxon>Lachnospiraceae</taxon>
    </lineage>
</organism>
<dbReference type="HOGENOM" id="CLU_144579_0_0_9"/>
<sequence>MKQDKMQELEKIILRDYGNIAGMMVLKNGKTLYEGYFNGCTAASRCHVYSVTKSIISILIGIAMDKGYIKNVEQKVLDFFPDYPVKKRETTIQNITLDLLGGRGQIL</sequence>
<name>B0NJH0_CLOS5</name>
<protein>
    <submittedName>
        <fullName evidence="1">Uncharacterized protein</fullName>
    </submittedName>
</protein>
<dbReference type="GeneID" id="93982568"/>
<proteinExistence type="predicted"/>
<dbReference type="SUPFAM" id="SSF56601">
    <property type="entry name" value="beta-lactamase/transpeptidase-like"/>
    <property type="match status" value="1"/>
</dbReference>
<dbReference type="eggNOG" id="COG1680">
    <property type="taxonomic scope" value="Bacteria"/>
</dbReference>
<dbReference type="EMBL" id="CP036170">
    <property type="protein sequence ID" value="QBF72717.1"/>
    <property type="molecule type" value="Genomic_DNA"/>
</dbReference>